<name>A0A9Q1MWL7_9SOLA</name>
<sequence>MSTFLSFLSSMKDVPPATSVYWPILSSLLLAASGASHITGTDGISPGTQQETTNAIETLSRYLNRIRPEYGVNESNMIAILTSLFNPSAPSQGILEVEQLARMLSSARDMLINQTSQLFLDDIDNGTGLTELFVKEGVPSGSSTIEPTSAHELADEVSVFHTLNIKCNLLAISIRF</sequence>
<dbReference type="Proteomes" id="UP001152561">
    <property type="component" value="Unassembled WGS sequence"/>
</dbReference>
<organism evidence="1 2">
    <name type="scientific">Anisodus acutangulus</name>
    <dbReference type="NCBI Taxonomy" id="402998"/>
    <lineage>
        <taxon>Eukaryota</taxon>
        <taxon>Viridiplantae</taxon>
        <taxon>Streptophyta</taxon>
        <taxon>Embryophyta</taxon>
        <taxon>Tracheophyta</taxon>
        <taxon>Spermatophyta</taxon>
        <taxon>Magnoliopsida</taxon>
        <taxon>eudicotyledons</taxon>
        <taxon>Gunneridae</taxon>
        <taxon>Pentapetalae</taxon>
        <taxon>asterids</taxon>
        <taxon>lamiids</taxon>
        <taxon>Solanales</taxon>
        <taxon>Solanaceae</taxon>
        <taxon>Solanoideae</taxon>
        <taxon>Hyoscyameae</taxon>
        <taxon>Anisodus</taxon>
    </lineage>
</organism>
<keyword evidence="2" id="KW-1185">Reference proteome</keyword>
<dbReference type="AlphaFoldDB" id="A0A9Q1MWL7"/>
<comment type="caution">
    <text evidence="1">The sequence shown here is derived from an EMBL/GenBank/DDBJ whole genome shotgun (WGS) entry which is preliminary data.</text>
</comment>
<accession>A0A9Q1MWL7</accession>
<dbReference type="EMBL" id="JAJAGQ010000003">
    <property type="protein sequence ID" value="KAJ8568101.1"/>
    <property type="molecule type" value="Genomic_DNA"/>
</dbReference>
<evidence type="ECO:0000313" key="2">
    <source>
        <dbReference type="Proteomes" id="UP001152561"/>
    </source>
</evidence>
<protein>
    <submittedName>
        <fullName evidence="1">Uncharacterized protein</fullName>
    </submittedName>
</protein>
<proteinExistence type="predicted"/>
<reference evidence="2" key="1">
    <citation type="journal article" date="2023" name="Proc. Natl. Acad. Sci. U.S.A.">
        <title>Genomic and structural basis for evolution of tropane alkaloid biosynthesis.</title>
        <authorList>
            <person name="Wanga Y.-J."/>
            <person name="Taina T."/>
            <person name="Yua J.-Y."/>
            <person name="Lia J."/>
            <person name="Xua B."/>
            <person name="Chenc J."/>
            <person name="D'Auriad J.C."/>
            <person name="Huanga J.-P."/>
            <person name="Huanga S.-X."/>
        </authorList>
    </citation>
    <scope>NUCLEOTIDE SEQUENCE [LARGE SCALE GENOMIC DNA]</scope>
    <source>
        <strain evidence="2">cv. KIB-2019</strain>
    </source>
</reference>
<gene>
    <name evidence="1" type="ORF">K7X08_020823</name>
</gene>
<evidence type="ECO:0000313" key="1">
    <source>
        <dbReference type="EMBL" id="KAJ8568101.1"/>
    </source>
</evidence>